<feature type="transmembrane region" description="Helical" evidence="5">
    <location>
        <begin position="70"/>
        <end position="92"/>
    </location>
</feature>
<feature type="transmembrane region" description="Helical" evidence="5">
    <location>
        <begin position="104"/>
        <end position="123"/>
    </location>
</feature>
<dbReference type="EMBL" id="JWHT01000088">
    <property type="protein sequence ID" value="KIU18989.1"/>
    <property type="molecule type" value="Genomic_DNA"/>
</dbReference>
<evidence type="ECO:0000256" key="3">
    <source>
        <dbReference type="ARBA" id="ARBA00022989"/>
    </source>
</evidence>
<keyword evidence="2 5" id="KW-0812">Transmembrane</keyword>
<dbReference type="PANTHER" id="PTHR31851">
    <property type="entry name" value="FE(2+)/MN(2+) TRANSPORTER PCL1"/>
    <property type="match status" value="1"/>
</dbReference>
<dbReference type="PATRIC" id="fig|137591.24.peg.2421"/>
<dbReference type="InterPro" id="IPR008217">
    <property type="entry name" value="Ccc1_fam"/>
</dbReference>
<evidence type="ECO:0000313" key="8">
    <source>
        <dbReference type="Proteomes" id="UP000032287"/>
    </source>
</evidence>
<dbReference type="eggNOG" id="COG1814">
    <property type="taxonomic scope" value="Bacteria"/>
</dbReference>
<accession>A0A0D1K1Y8</accession>
<dbReference type="RefSeq" id="WP_043710957.1">
    <property type="nucleotide sequence ID" value="NZ_CP012874.1"/>
</dbReference>
<reference evidence="8 9" key="1">
    <citation type="journal article" date="2015" name="Microbiology (Mosc.)">
        <title>Genomics of the Weissella cibaria species with an examination of its metabolic traits.</title>
        <authorList>
            <person name="Lynch K.M."/>
            <person name="Lucid A."/>
            <person name="Arendt E.K."/>
            <person name="Sleator R.D."/>
            <person name="Lucey B."/>
            <person name="Coffey A."/>
        </authorList>
    </citation>
    <scope>NUCLEOTIDE SEQUENCE [LARGE SCALE GENOMIC DNA]</scope>
    <source>
        <strain evidence="6 9">AB3b</strain>
        <strain evidence="7 8">MG1</strain>
    </source>
</reference>
<feature type="transmembrane region" description="Helical" evidence="5">
    <location>
        <begin position="34"/>
        <end position="58"/>
    </location>
</feature>
<dbReference type="EMBL" id="JWHU01000008">
    <property type="protein sequence ID" value="KIU21429.1"/>
    <property type="molecule type" value="Genomic_DNA"/>
</dbReference>
<dbReference type="KEGG" id="wcb:AO080_11820"/>
<evidence type="ECO:0000256" key="5">
    <source>
        <dbReference type="SAM" id="Phobius"/>
    </source>
</evidence>
<dbReference type="OrthoDB" id="9781619at2"/>
<evidence type="ECO:0000256" key="4">
    <source>
        <dbReference type="ARBA" id="ARBA00023136"/>
    </source>
</evidence>
<dbReference type="AlphaFoldDB" id="A0A0D1K1Y8"/>
<gene>
    <name evidence="6" type="ORF">ab3b_02452</name>
    <name evidence="7" type="ORF">QX99_00731</name>
</gene>
<evidence type="ECO:0000256" key="1">
    <source>
        <dbReference type="ARBA" id="ARBA00004127"/>
    </source>
</evidence>
<comment type="caution">
    <text evidence="6">The sequence shown here is derived from an EMBL/GenBank/DDBJ whole genome shotgun (WGS) entry which is preliminary data.</text>
</comment>
<sequence>MKKYVSAIVYGGLDGIITTFAVVAGSVGGNVSNIVIIILGFSNLLADGFSMGAGAYLSATSDNNQSKSKALAAGIATFISFNVFGLIPLGAYLITNAFIHDKAIAFPIAFVIVGVSLALLGWVKANLSEQKVRTEILRTLSVGYVAAIVAYGVGILLNYYL</sequence>
<comment type="subcellular location">
    <subcellularLocation>
        <location evidence="1">Endomembrane system</location>
        <topology evidence="1">Multi-pass membrane protein</topology>
    </subcellularLocation>
</comment>
<evidence type="ECO:0000313" key="9">
    <source>
        <dbReference type="Proteomes" id="UP000032289"/>
    </source>
</evidence>
<feature type="transmembrane region" description="Helical" evidence="5">
    <location>
        <begin position="135"/>
        <end position="160"/>
    </location>
</feature>
<dbReference type="GO" id="GO:0030026">
    <property type="term" value="P:intracellular manganese ion homeostasis"/>
    <property type="evidence" value="ECO:0007669"/>
    <property type="project" value="InterPro"/>
</dbReference>
<evidence type="ECO:0000256" key="2">
    <source>
        <dbReference type="ARBA" id="ARBA00022692"/>
    </source>
</evidence>
<evidence type="ECO:0000313" key="7">
    <source>
        <dbReference type="EMBL" id="KIU21429.1"/>
    </source>
</evidence>
<keyword evidence="3 5" id="KW-1133">Transmembrane helix</keyword>
<name>A0A0D1K1Y8_9LACO</name>
<evidence type="ECO:0000313" key="6">
    <source>
        <dbReference type="EMBL" id="KIU18989.1"/>
    </source>
</evidence>
<dbReference type="Proteomes" id="UP000032287">
    <property type="component" value="Unassembled WGS sequence"/>
</dbReference>
<feature type="transmembrane region" description="Helical" evidence="5">
    <location>
        <begin position="7"/>
        <end position="28"/>
    </location>
</feature>
<proteinExistence type="predicted"/>
<keyword evidence="4 5" id="KW-0472">Membrane</keyword>
<protein>
    <submittedName>
        <fullName evidence="6">VIT family protein</fullName>
    </submittedName>
</protein>
<organism evidence="6 9">
    <name type="scientific">Weissella cibaria</name>
    <dbReference type="NCBI Taxonomy" id="137591"/>
    <lineage>
        <taxon>Bacteria</taxon>
        <taxon>Bacillati</taxon>
        <taxon>Bacillota</taxon>
        <taxon>Bacilli</taxon>
        <taxon>Lactobacillales</taxon>
        <taxon>Lactobacillaceae</taxon>
        <taxon>Weissella</taxon>
    </lineage>
</organism>
<dbReference type="GO" id="GO:0012505">
    <property type="term" value="C:endomembrane system"/>
    <property type="evidence" value="ECO:0007669"/>
    <property type="project" value="UniProtKB-SubCell"/>
</dbReference>
<dbReference type="Proteomes" id="UP000032289">
    <property type="component" value="Unassembled WGS sequence"/>
</dbReference>
<keyword evidence="8" id="KW-1185">Reference proteome</keyword>
<dbReference type="GO" id="GO:0005384">
    <property type="term" value="F:manganese ion transmembrane transporter activity"/>
    <property type="evidence" value="ECO:0007669"/>
    <property type="project" value="InterPro"/>
</dbReference>
<dbReference type="Pfam" id="PF01988">
    <property type="entry name" value="VIT1"/>
    <property type="match status" value="1"/>
</dbReference>